<evidence type="ECO:0000256" key="13">
    <source>
        <dbReference type="SAM" id="SignalP"/>
    </source>
</evidence>
<evidence type="ECO:0000256" key="3">
    <source>
        <dbReference type="ARBA" id="ARBA00007063"/>
    </source>
</evidence>
<keyword evidence="5" id="KW-0808">Transferase</keyword>
<evidence type="ECO:0000256" key="11">
    <source>
        <dbReference type="ARBA" id="ARBA00048899"/>
    </source>
</evidence>
<comment type="subcellular location">
    <subcellularLocation>
        <location evidence="1 12">Endoplasmic reticulum membrane</location>
        <topology evidence="1 12">Multi-pass membrane protein</topology>
    </subcellularLocation>
</comment>
<reference evidence="14" key="1">
    <citation type="submission" date="2018-08" db="EMBL/GenBank/DDBJ databases">
        <authorList>
            <person name="Cornetti L."/>
        </authorList>
    </citation>
    <scope>NUCLEOTIDE SEQUENCE</scope>
    <source>
        <strain evidence="14">CH-H-2</strain>
    </source>
</reference>
<keyword evidence="13" id="KW-0732">Signal</keyword>
<dbReference type="InterPro" id="IPR005599">
    <property type="entry name" value="GPI_mannosylTrfase"/>
</dbReference>
<evidence type="ECO:0000256" key="6">
    <source>
        <dbReference type="ARBA" id="ARBA00022692"/>
    </source>
</evidence>
<feature type="transmembrane region" description="Helical" evidence="12">
    <location>
        <begin position="82"/>
        <end position="100"/>
    </location>
</feature>
<comment type="pathway">
    <text evidence="2">Protein modification; protein glycosylation.</text>
</comment>
<evidence type="ECO:0000256" key="1">
    <source>
        <dbReference type="ARBA" id="ARBA00004477"/>
    </source>
</evidence>
<feature type="signal peptide" evidence="13">
    <location>
        <begin position="1"/>
        <end position="21"/>
    </location>
</feature>
<evidence type="ECO:0000256" key="9">
    <source>
        <dbReference type="ARBA" id="ARBA00023136"/>
    </source>
</evidence>
<feature type="transmembrane region" description="Helical" evidence="12">
    <location>
        <begin position="301"/>
        <end position="321"/>
    </location>
</feature>
<dbReference type="GO" id="GO:0005789">
    <property type="term" value="C:endoplasmic reticulum membrane"/>
    <property type="evidence" value="ECO:0007669"/>
    <property type="project" value="UniProtKB-SubCell"/>
</dbReference>
<dbReference type="PANTHER" id="PTHR22760">
    <property type="entry name" value="GLYCOSYLTRANSFERASE"/>
    <property type="match status" value="1"/>
</dbReference>
<evidence type="ECO:0000256" key="4">
    <source>
        <dbReference type="ARBA" id="ARBA00022676"/>
    </source>
</evidence>
<accession>A0A4Y7NID1</accession>
<dbReference type="PANTHER" id="PTHR22760:SF1">
    <property type="entry name" value="DOL-P-MAN:MAN(7)GLCNAC(2)-PP-DOL ALPHA-1,6-MANNOSYLTRANSFERASE"/>
    <property type="match status" value="1"/>
</dbReference>
<dbReference type="GO" id="GO:0052917">
    <property type="term" value="F:dol-P-Man:Man(7)GlcNAc(2)-PP-Dol alpha-1,6-mannosyltransferase activity"/>
    <property type="evidence" value="ECO:0007669"/>
    <property type="project" value="UniProtKB-EC"/>
</dbReference>
<dbReference type="AlphaFoldDB" id="A0A4Y7NID1"/>
<evidence type="ECO:0000256" key="2">
    <source>
        <dbReference type="ARBA" id="ARBA00004922"/>
    </source>
</evidence>
<keyword evidence="6 12" id="KW-0812">Transmembrane</keyword>
<gene>
    <name evidence="14" type="primary">EOG090X04MD</name>
</gene>
<feature type="transmembrane region" description="Helical" evidence="12">
    <location>
        <begin position="161"/>
        <end position="185"/>
    </location>
</feature>
<keyword evidence="9 12" id="KW-0472">Membrane</keyword>
<evidence type="ECO:0000256" key="10">
    <source>
        <dbReference type="ARBA" id="ARBA00044721"/>
    </source>
</evidence>
<feature type="transmembrane region" description="Helical" evidence="12">
    <location>
        <begin position="197"/>
        <end position="220"/>
    </location>
</feature>
<feature type="transmembrane region" description="Helical" evidence="12">
    <location>
        <begin position="277"/>
        <end position="295"/>
    </location>
</feature>
<keyword evidence="7 12" id="KW-0256">Endoplasmic reticulum</keyword>
<dbReference type="UniPathway" id="UPA00378"/>
<evidence type="ECO:0000256" key="7">
    <source>
        <dbReference type="ARBA" id="ARBA00022824"/>
    </source>
</evidence>
<evidence type="ECO:0000256" key="12">
    <source>
        <dbReference type="RuleBase" id="RU363075"/>
    </source>
</evidence>
<dbReference type="GO" id="GO:0006487">
    <property type="term" value="P:protein N-linked glycosylation"/>
    <property type="evidence" value="ECO:0007669"/>
    <property type="project" value="TreeGrafter"/>
</dbReference>
<feature type="transmembrane region" description="Helical" evidence="12">
    <location>
        <begin position="139"/>
        <end position="155"/>
    </location>
</feature>
<evidence type="ECO:0000313" key="14">
    <source>
        <dbReference type="EMBL" id="SVE92336.1"/>
    </source>
</evidence>
<dbReference type="Pfam" id="PF03901">
    <property type="entry name" value="Glyco_transf_22"/>
    <property type="match status" value="1"/>
</dbReference>
<dbReference type="EC" id="2.4.1.-" evidence="12"/>
<comment type="similarity">
    <text evidence="3 12">Belongs to the glycosyltransferase 22 family.</text>
</comment>
<evidence type="ECO:0000256" key="5">
    <source>
        <dbReference type="ARBA" id="ARBA00022679"/>
    </source>
</evidence>
<organism evidence="14">
    <name type="scientific">Megafenestra aurita</name>
    <dbReference type="NCBI Taxonomy" id="2291010"/>
    <lineage>
        <taxon>Eukaryota</taxon>
        <taxon>Metazoa</taxon>
        <taxon>Ecdysozoa</taxon>
        <taxon>Arthropoda</taxon>
        <taxon>Crustacea</taxon>
        <taxon>Branchiopoda</taxon>
        <taxon>Diplostraca</taxon>
        <taxon>Cladocera</taxon>
        <taxon>Anomopoda</taxon>
        <taxon>Daphniidae</taxon>
        <taxon>Megafenestra</taxon>
    </lineage>
</organism>
<keyword evidence="8 12" id="KW-1133">Transmembrane helix</keyword>
<feature type="transmembrane region" description="Helical" evidence="12">
    <location>
        <begin position="333"/>
        <end position="354"/>
    </location>
</feature>
<feature type="chain" id="PRO_5021199415" description="Mannosyltransferase" evidence="13">
    <location>
        <begin position="22"/>
        <end position="539"/>
    </location>
</feature>
<proteinExistence type="evidence at transcript level"/>
<dbReference type="EMBL" id="LR022717">
    <property type="protein sequence ID" value="SVE92336.1"/>
    <property type="molecule type" value="mRNA"/>
</dbReference>
<name>A0A4Y7NID1_9CRUS</name>
<comment type="catalytic activity">
    <reaction evidence="11">
        <text>an alpha-D-Man-(1-&gt;2)-alpha-D-Man-(1-&gt;2)-alpha-D-Man-(1-&gt;3)-[alpha-D-Man-(1-&gt;2)-alpha-D-Man-(1-&gt;3)-alpha-D-Man-(1-&gt;6)]-beta-D-Man-(1-&gt;4)-beta-D-GlcNAc-(1-&gt;4)-alpha-D-GlcNAc-diphospho-di-trans,poly-cis-dolichol + a di-trans,poly-cis-dolichyl beta-D-mannosyl phosphate = an alpha-D-Man-(1-&gt;2)-alpha-D-Man-(1-&gt;2)-alpha-D-Man-(1-&gt;3)-[alpha-D-Man-(1-&gt;2)-alpha-D-Man-(1-&gt;3)-[alpha-D-Man-(1-&gt;6)]-alpha-D-Man-(1-&gt;6)]-beta-D-Man-(1-&gt;4)-beta-D-GlcNAc-(1-&gt;4)-alpha-D-GlcNAc-diphospho-di-trans,poly-cis-dolichol + a di-trans,poly-cis-dolichyl phosphate + H(+)</text>
        <dbReference type="Rhea" id="RHEA:29535"/>
        <dbReference type="Rhea" id="RHEA-COMP:19498"/>
        <dbReference type="Rhea" id="RHEA-COMP:19501"/>
        <dbReference type="Rhea" id="RHEA-COMP:19518"/>
        <dbReference type="Rhea" id="RHEA-COMP:19519"/>
        <dbReference type="ChEBI" id="CHEBI:15378"/>
        <dbReference type="ChEBI" id="CHEBI:57683"/>
        <dbReference type="ChEBI" id="CHEBI:58211"/>
        <dbReference type="ChEBI" id="CHEBI:132517"/>
        <dbReference type="ChEBI" id="CHEBI:132519"/>
        <dbReference type="EC" id="2.4.1.260"/>
    </reaction>
    <physiologicalReaction direction="left-to-right" evidence="11">
        <dbReference type="Rhea" id="RHEA:29536"/>
    </physiologicalReaction>
</comment>
<sequence>MDWLLVLCSLIHLLLCPFTKVEESFNVQAIHDILYHQTDIVEYDHLEFPGVVPRTFLGPMIVSALAAPFVALASALEYPKIVSLYLIRCSLGVIILWPLIKLRKRIAETLGQGTSNWFVLITASQFHFLFYLSRPLPNTMALTLVLWAYYFWLGLQHDKFIAFSAAAIIIFRGELAILLGFILIGELLSRRVTIPKIVIFAVPCGLIFVSLTVLVDSFFWRRLHWPEGEVLWYNVVLNKSSEWGTSPFLWYFYSAIPRALGTSLAFVPLGLIFDRRVVPLVVPPLLFVLAYSFLPHKELRFIVYVFPLLNVAAAAACSRLWQNRMKNKWRGLLALGTIGHLLANLVLTCFLLAVSRVNYPGGEALSLLHKIENPENNVTVHIDVLALQTGISRFGQIHKNWMYDKTENLKPGSPELRMFSHLIVDAKSKHSYSLRPYLETHEILGFVEGFSHIRSSYNNFPPIRIKSKPCLFLLKNKNPPAEADFSFRSSQHISETSVIEEEPSSTAVELDFEFSNHFEGEIPENSTEKLAGVTGPAIE</sequence>
<comment type="function">
    <text evidence="10">Mannosyltransferase that operates in the biosynthetic pathway of dolichol-linked oligosaccharides, the glycan precursors employed in protein asparagine (N)-glycosylation. The assembly of dolichol-linked oligosaccharides begins on the cytosolic side of the endoplasmic reticulum membrane and finishes in its lumen. The sequential addition of sugars to dolichol pyrophosphate produces dolichol-linked oligosaccharides containing fourteen sugars, including two GlcNAcs, nine mannoses and three glucoses. Once assembled, the oligosaccharide is transferred from the lipid to nascent proteins by oligosaccharyltransferases. In the lumen of the endoplasmic reticulum, adds the eighth mannose residue in an alpha-1,6 linkage onto Man(7)GlcNAc(2)-PP-dolichol to produce Man(8)GlcNAc(2)-PP-dolichol.</text>
</comment>
<keyword evidence="4 12" id="KW-0328">Glycosyltransferase</keyword>
<protein>
    <recommendedName>
        <fullName evidence="12">Mannosyltransferase</fullName>
        <ecNumber evidence="12">2.4.1.-</ecNumber>
    </recommendedName>
</protein>
<evidence type="ECO:0000256" key="8">
    <source>
        <dbReference type="ARBA" id="ARBA00022989"/>
    </source>
</evidence>
<feature type="transmembrane region" description="Helical" evidence="12">
    <location>
        <begin position="248"/>
        <end position="270"/>
    </location>
</feature>